<comment type="pathway">
    <text evidence="6">Cofactor biosynthesis; ubiquinone biosynthesis.</text>
</comment>
<dbReference type="EC" id="4.1.1.130" evidence="6"/>
<comment type="cofactor">
    <cofactor evidence="6">
        <name>Zn(2+)</name>
        <dbReference type="ChEBI" id="CHEBI:29105"/>
    </cofactor>
</comment>
<evidence type="ECO:0000256" key="3">
    <source>
        <dbReference type="ARBA" id="ARBA00023128"/>
    </source>
</evidence>
<keyword evidence="6" id="KW-0479">Metal-binding</keyword>
<dbReference type="InterPro" id="IPR007715">
    <property type="entry name" value="Coq4"/>
</dbReference>
<dbReference type="HAMAP" id="MF_03111">
    <property type="entry name" value="Coq4"/>
    <property type="match status" value="1"/>
</dbReference>
<keyword evidence="2 6" id="KW-0999">Mitochondrion inner membrane</keyword>
<keyword evidence="4 6" id="KW-0472">Membrane</keyword>
<comment type="similarity">
    <text evidence="6">Belongs to the COQ4 family.</text>
</comment>
<keyword evidence="9" id="KW-0830">Ubiquinone</keyword>
<comment type="function">
    <text evidence="6">Lyase that catalyzes the C1-decarboxylation of 4-hydroxy-3-methoxy-5-(all-trans-polyprenyl)benzoic acid into 2-methoxy-6-(all-trans-polyprenyl)phenol during ubiquinone biosynthesis.</text>
</comment>
<dbReference type="GO" id="GO:0008270">
    <property type="term" value="F:zinc ion binding"/>
    <property type="evidence" value="ECO:0007669"/>
    <property type="project" value="UniProtKB-UniRule"/>
</dbReference>
<name>A0AAJ7UIQ4_PETMA</name>
<dbReference type="GO" id="GO:0031314">
    <property type="term" value="C:extrinsic component of mitochondrial inner membrane"/>
    <property type="evidence" value="ECO:0007669"/>
    <property type="project" value="UniProtKB-UniRule"/>
</dbReference>
<feature type="binding site" evidence="6">
    <location>
        <position position="239"/>
    </location>
    <ligand>
        <name>Zn(2+)</name>
        <dbReference type="ChEBI" id="CHEBI:29105"/>
    </ligand>
</feature>
<feature type="compositionally biased region" description="Basic and acidic residues" evidence="7">
    <location>
        <begin position="71"/>
        <end position="98"/>
    </location>
</feature>
<dbReference type="GO" id="GO:0120539">
    <property type="term" value="F:4-hydroxy-3-methoxy-5-polyprenylbenzoate decarboxylase activity"/>
    <property type="evidence" value="ECO:0007669"/>
    <property type="project" value="UniProtKB-EC"/>
</dbReference>
<comment type="subcellular location">
    <subcellularLocation>
        <location evidence="6">Mitochondrion inner membrane</location>
        <topology evidence="6">Peripheral membrane protein</topology>
        <orientation evidence="6">Matrix side</orientation>
    </subcellularLocation>
</comment>
<dbReference type="RefSeq" id="XP_032835473.1">
    <property type="nucleotide sequence ID" value="XM_032979582.1"/>
</dbReference>
<feature type="binding site" evidence="6">
    <location>
        <position position="224"/>
    </location>
    <ligand>
        <name>Zn(2+)</name>
        <dbReference type="ChEBI" id="CHEBI:29105"/>
    </ligand>
</feature>
<dbReference type="InterPro" id="IPR027540">
    <property type="entry name" value="Coq4_euk"/>
</dbReference>
<dbReference type="PANTHER" id="PTHR12922:SF7">
    <property type="entry name" value="UBIQUINONE BIOSYNTHESIS PROTEIN COQ4 HOMOLOG, MITOCHONDRIAL"/>
    <property type="match status" value="1"/>
</dbReference>
<protein>
    <recommendedName>
        <fullName evidence="6">Ubiquinone biosynthesis protein COQ4 homolog, mitochondrial</fullName>
    </recommendedName>
    <alternativeName>
        <fullName evidence="6">4-hydroxy-3-methoxy-5-polyprenylbenzoate decarboxylase</fullName>
        <ecNumber evidence="6">4.1.1.130</ecNumber>
    </alternativeName>
    <alternativeName>
        <fullName evidence="6">Coenzyme Q biosynthesis protein 4 homolog</fullName>
    </alternativeName>
</protein>
<proteinExistence type="inferred from homology"/>
<sequence>MESRNVFLLLFRVSGPSFDSGTVMGPPWRLLHVASLGGLQSLARPRVTHSSSFFFSRSTRAAWNGNTEAPGAREKAGEARRLREDQGRGGGGEGDKLYPTHQRVTPQQRALLAAGSAFMSLYNPYRHDMVAVLSETTGLSALRRLRRAMADTEEGRRVLSERPRISTSTLDLPRLRSLPAGTLGHEYTEFLRRNRVTPDTRAPVRFVDDEELAFVLQRYRETHDLVHTLTGLHTDMMGEVAVKWFEAVHTGLPMCIMGAAFGPLKLSSRRLWELRLVLPWAVSAALSCRCLLSLHFERRWDQPLPQLRSDIGMPPPPPLPTTTQRERGGSPGVAPPHPSSSSSSRPSGESPLASGSAYESDPPSL</sequence>
<evidence type="ECO:0000313" key="9">
    <source>
        <dbReference type="RefSeq" id="XP_032835473.1"/>
    </source>
</evidence>
<dbReference type="CTD" id="51117"/>
<evidence type="ECO:0000256" key="5">
    <source>
        <dbReference type="ARBA" id="ARBA00023239"/>
    </source>
</evidence>
<dbReference type="KEGG" id="pmrn:116957440"/>
<comment type="subunit">
    <text evidence="6">Component of a multi-subunit COQ enzyme complex, composed of at least COQ3, COQ4, COQ5, COQ6, COQ7 and COQ9.</text>
</comment>
<keyword evidence="8" id="KW-1185">Reference proteome</keyword>
<gene>
    <name evidence="6 9" type="primary">COQ4</name>
</gene>
<evidence type="ECO:0000256" key="1">
    <source>
        <dbReference type="ARBA" id="ARBA00022688"/>
    </source>
</evidence>
<feature type="compositionally biased region" description="Low complexity" evidence="7">
    <location>
        <begin position="339"/>
        <end position="351"/>
    </location>
</feature>
<dbReference type="Pfam" id="PF05019">
    <property type="entry name" value="Coq4"/>
    <property type="match status" value="1"/>
</dbReference>
<evidence type="ECO:0000313" key="8">
    <source>
        <dbReference type="Proteomes" id="UP001318040"/>
    </source>
</evidence>
<evidence type="ECO:0000256" key="6">
    <source>
        <dbReference type="HAMAP-Rule" id="MF_03111"/>
    </source>
</evidence>
<accession>A0AAJ7UIQ4</accession>
<comment type="catalytic activity">
    <reaction evidence="6">
        <text>a 4-hydroxy-3-methoxy-5-(all-trans-polyprenyl)benzoate + H(+) = a 2-methoxy-6-(all-trans-polyprenyl)phenol + CO2</text>
        <dbReference type="Rhea" id="RHEA:81179"/>
        <dbReference type="Rhea" id="RHEA-COMP:9551"/>
        <dbReference type="Rhea" id="RHEA-COMP:10931"/>
        <dbReference type="ChEBI" id="CHEBI:15378"/>
        <dbReference type="ChEBI" id="CHEBI:16526"/>
        <dbReference type="ChEBI" id="CHEBI:62731"/>
        <dbReference type="ChEBI" id="CHEBI:84443"/>
        <dbReference type="EC" id="4.1.1.130"/>
    </reaction>
</comment>
<keyword evidence="1 6" id="KW-0831">Ubiquinone biosynthesis</keyword>
<keyword evidence="5 6" id="KW-0456">Lyase</keyword>
<dbReference type="Proteomes" id="UP001318040">
    <property type="component" value="Chromosome 74"/>
</dbReference>
<reference evidence="9" key="1">
    <citation type="submission" date="2025-08" db="UniProtKB">
        <authorList>
            <consortium name="RefSeq"/>
        </authorList>
    </citation>
    <scope>IDENTIFICATION</scope>
    <source>
        <tissue evidence="9">Sperm</tissue>
    </source>
</reference>
<keyword evidence="6" id="KW-0862">Zinc</keyword>
<dbReference type="PANTHER" id="PTHR12922">
    <property type="entry name" value="UBIQUINONE BIOSYNTHESIS PROTEIN"/>
    <property type="match status" value="1"/>
</dbReference>
<organism evidence="8 9">
    <name type="scientific">Petromyzon marinus</name>
    <name type="common">Sea lamprey</name>
    <dbReference type="NCBI Taxonomy" id="7757"/>
    <lineage>
        <taxon>Eukaryota</taxon>
        <taxon>Metazoa</taxon>
        <taxon>Chordata</taxon>
        <taxon>Craniata</taxon>
        <taxon>Vertebrata</taxon>
        <taxon>Cyclostomata</taxon>
        <taxon>Hyperoartia</taxon>
        <taxon>Petromyzontiformes</taxon>
        <taxon>Petromyzontidae</taxon>
        <taxon>Petromyzon</taxon>
    </lineage>
</organism>
<feature type="region of interest" description="Disordered" evidence="7">
    <location>
        <begin position="306"/>
        <end position="365"/>
    </location>
</feature>
<feature type="binding site" evidence="6">
    <location>
        <position position="227"/>
    </location>
    <ligand>
        <name>Zn(2+)</name>
        <dbReference type="ChEBI" id="CHEBI:29105"/>
    </ligand>
</feature>
<keyword evidence="3 6" id="KW-0496">Mitochondrion</keyword>
<evidence type="ECO:0000256" key="2">
    <source>
        <dbReference type="ARBA" id="ARBA00022792"/>
    </source>
</evidence>
<dbReference type="AlphaFoldDB" id="A0AAJ7UIQ4"/>
<feature type="region of interest" description="Disordered" evidence="7">
    <location>
        <begin position="64"/>
        <end position="100"/>
    </location>
</feature>
<evidence type="ECO:0000256" key="7">
    <source>
        <dbReference type="SAM" id="MobiDB-lite"/>
    </source>
</evidence>
<feature type="binding site" evidence="6">
    <location>
        <position position="223"/>
    </location>
    <ligand>
        <name>Zn(2+)</name>
        <dbReference type="ChEBI" id="CHEBI:29105"/>
    </ligand>
</feature>
<evidence type="ECO:0000256" key="4">
    <source>
        <dbReference type="ARBA" id="ARBA00023136"/>
    </source>
</evidence>